<dbReference type="InterPro" id="IPR025932">
    <property type="entry name" value="Trypano_VSG_B_N_dom"/>
</dbReference>
<evidence type="ECO:0000256" key="8">
    <source>
        <dbReference type="ARBA" id="ARBA00023288"/>
    </source>
</evidence>
<accession>A0A1V0FYZ4</accession>
<sequence>MSRTPHRLLLVLNVIIYKDRLLLAQRAALDSTADFNALCHVYNIYAAKDKITNLGTFEKGEKLVEELTNLNISTARDSRFKHGNSQFVKAEKTTDGAKLQQWRMEKQEVVKKQNQGEHLYRLLGNTPARQKANLRIYRLLNQSEQMVQAYESQVALI</sequence>
<keyword evidence="5 9" id="KW-0732">Signal</keyword>
<proteinExistence type="predicted"/>
<dbReference type="AlphaFoldDB" id="A0A1V0FYZ4"/>
<evidence type="ECO:0000256" key="4">
    <source>
        <dbReference type="ARBA" id="ARBA00022622"/>
    </source>
</evidence>
<comment type="function">
    <text evidence="1">VSG forms a coat on the surface of the parasite. The trypanosome evades the immune response of the host by expressing a series of antigenically distinct VSGs from an estimated 1000 VSG genes.</text>
</comment>
<name>A0A1V0FYZ4_9TRYP</name>
<dbReference type="Pfam" id="PF13206">
    <property type="entry name" value="VSG_B"/>
    <property type="match status" value="1"/>
</dbReference>
<evidence type="ECO:0000256" key="9">
    <source>
        <dbReference type="SAM" id="SignalP"/>
    </source>
</evidence>
<keyword evidence="7" id="KW-0325">Glycoprotein</keyword>
<evidence type="ECO:0000256" key="1">
    <source>
        <dbReference type="ARBA" id="ARBA00002523"/>
    </source>
</evidence>
<evidence type="ECO:0000256" key="5">
    <source>
        <dbReference type="ARBA" id="ARBA00022729"/>
    </source>
</evidence>
<dbReference type="VEuPathDB" id="TriTrypDB:Tb427_000416000"/>
<keyword evidence="4" id="KW-0336">GPI-anchor</keyword>
<evidence type="ECO:0000256" key="7">
    <source>
        <dbReference type="ARBA" id="ARBA00023180"/>
    </source>
</evidence>
<feature type="chain" id="PRO_5012165790" evidence="9">
    <location>
        <begin position="25"/>
        <end position="157"/>
    </location>
</feature>
<evidence type="ECO:0000256" key="6">
    <source>
        <dbReference type="ARBA" id="ARBA00023136"/>
    </source>
</evidence>
<dbReference type="GO" id="GO:0005886">
    <property type="term" value="C:plasma membrane"/>
    <property type="evidence" value="ECO:0007669"/>
    <property type="project" value="UniProtKB-SubCell"/>
</dbReference>
<dbReference type="EMBL" id="KY404742">
    <property type="protein sequence ID" value="ARB50993.1"/>
    <property type="molecule type" value="Genomic_DNA"/>
</dbReference>
<evidence type="ECO:0000256" key="3">
    <source>
        <dbReference type="ARBA" id="ARBA00022475"/>
    </source>
</evidence>
<evidence type="ECO:0000259" key="10">
    <source>
        <dbReference type="Pfam" id="PF13206"/>
    </source>
</evidence>
<evidence type="ECO:0000313" key="11">
    <source>
        <dbReference type="EMBL" id="ARB50993.1"/>
    </source>
</evidence>
<protein>
    <submittedName>
        <fullName evidence="11">Variant surface glycoprotein</fullName>
    </submittedName>
</protein>
<organism evidence="11">
    <name type="scientific">Trypanosoma brucei</name>
    <dbReference type="NCBI Taxonomy" id="5691"/>
    <lineage>
        <taxon>Eukaryota</taxon>
        <taxon>Discoba</taxon>
        <taxon>Euglenozoa</taxon>
        <taxon>Kinetoplastea</taxon>
        <taxon>Metakinetoplastina</taxon>
        <taxon>Trypanosomatida</taxon>
        <taxon>Trypanosomatidae</taxon>
        <taxon>Trypanosoma</taxon>
    </lineage>
</organism>
<evidence type="ECO:0000256" key="2">
    <source>
        <dbReference type="ARBA" id="ARBA00004609"/>
    </source>
</evidence>
<keyword evidence="8" id="KW-0449">Lipoprotein</keyword>
<reference evidence="11" key="1">
    <citation type="submission" date="2016-12" db="EMBL/GenBank/DDBJ databases">
        <title>Extending the VSGnome of Trypanosoma brucei strain TREU927.</title>
        <authorList>
            <person name="Cross G.A."/>
        </authorList>
    </citation>
    <scope>NUCLEOTIDE SEQUENCE</scope>
    <source>
        <strain evidence="11">Tb927.99.2112</strain>
    </source>
</reference>
<feature type="signal peptide" evidence="9">
    <location>
        <begin position="1"/>
        <end position="24"/>
    </location>
</feature>
<keyword evidence="3" id="KW-1003">Cell membrane</keyword>
<feature type="domain" description="Trypanosome variant surface glycoprotein B-type N-terminal" evidence="10">
    <location>
        <begin position="25"/>
        <end position="152"/>
    </location>
</feature>
<comment type="subcellular location">
    <subcellularLocation>
        <location evidence="2">Cell membrane</location>
        <topology evidence="2">Lipid-anchor</topology>
        <topology evidence="2">GPI-anchor</topology>
    </subcellularLocation>
</comment>
<keyword evidence="6" id="KW-0472">Membrane</keyword>
<dbReference type="GO" id="GO:0098552">
    <property type="term" value="C:side of membrane"/>
    <property type="evidence" value="ECO:0007669"/>
    <property type="project" value="UniProtKB-KW"/>
</dbReference>